<sequence length="546" mass="57125">MHTALRLVWVLCALVLAALAADVGFDFDGAIEGATATDDTFNTGGSISVNGYTVKIPKNLQVNFPAAYVPWKDFVAAYKSGSFSGYEVSVVGNFVGADGPIAASVSIAQFATQGSVGFISQVNNDGTINIKDGPTIRINDPNAVYSVGYTGAPFLTADDESPSISSFSGFPMCVPRKADDPLCPASNRPDVGGSKQGTIAAPNPMAMAPFMPGDFVEYSGFKNGAGEIVCYSIVATNIQITAGSGNPSFIRVEDVNIGVYTADPNAEVGETKFIGYVSDTSGSPLTIWAVDIDPCTGKESFRNIANIDVQTGAARNKFVSKLKSQAGDKYTREYRLTVTGTPKKTSNNIMAGFYVSPPTEIIQPELSVPGIPPIANDFSAFQHLTQGIGPDEAGNIWGPLSPFPQSGVKTFDISTCPPPGTGTGTGTTPSPSPVPDTVKVTSATWSNTGGGTLSVTCTSTNKDSAQVGMTLDYRIGTTDRFGVTMTASTTTPGTWTFSGPKIKLPNTVTCKSKLNGSASLAVTSRRRRRSARLDARKDGVDDVCSD</sequence>
<proteinExistence type="predicted"/>
<comment type="caution">
    <text evidence="3">The sequence shown here is derived from an EMBL/GenBank/DDBJ whole genome shotgun (WGS) entry which is preliminary data.</text>
</comment>
<gene>
    <name evidence="3" type="ORF">B0T11DRAFT_67808</name>
</gene>
<evidence type="ECO:0000313" key="3">
    <source>
        <dbReference type="EMBL" id="KAH7368845.1"/>
    </source>
</evidence>
<organism evidence="3 4">
    <name type="scientific">Plectosphaerella cucumerina</name>
    <dbReference type="NCBI Taxonomy" id="40658"/>
    <lineage>
        <taxon>Eukaryota</taxon>
        <taxon>Fungi</taxon>
        <taxon>Dikarya</taxon>
        <taxon>Ascomycota</taxon>
        <taxon>Pezizomycotina</taxon>
        <taxon>Sordariomycetes</taxon>
        <taxon>Hypocreomycetidae</taxon>
        <taxon>Glomerellales</taxon>
        <taxon>Plectosphaerellaceae</taxon>
        <taxon>Plectosphaerella</taxon>
    </lineage>
</organism>
<feature type="region of interest" description="Disordered" evidence="1">
    <location>
        <begin position="519"/>
        <end position="546"/>
    </location>
</feature>
<keyword evidence="2" id="KW-0732">Signal</keyword>
<feature type="region of interest" description="Disordered" evidence="1">
    <location>
        <begin position="415"/>
        <end position="436"/>
    </location>
</feature>
<evidence type="ECO:0000256" key="1">
    <source>
        <dbReference type="SAM" id="MobiDB-lite"/>
    </source>
</evidence>
<feature type="chain" id="PRO_5035467977" evidence="2">
    <location>
        <begin position="21"/>
        <end position="546"/>
    </location>
</feature>
<evidence type="ECO:0000313" key="4">
    <source>
        <dbReference type="Proteomes" id="UP000813385"/>
    </source>
</evidence>
<reference evidence="3" key="1">
    <citation type="journal article" date="2021" name="Nat. Commun.">
        <title>Genetic determinants of endophytism in the Arabidopsis root mycobiome.</title>
        <authorList>
            <person name="Mesny F."/>
            <person name="Miyauchi S."/>
            <person name="Thiergart T."/>
            <person name="Pickel B."/>
            <person name="Atanasova L."/>
            <person name="Karlsson M."/>
            <person name="Huettel B."/>
            <person name="Barry K.W."/>
            <person name="Haridas S."/>
            <person name="Chen C."/>
            <person name="Bauer D."/>
            <person name="Andreopoulos W."/>
            <person name="Pangilinan J."/>
            <person name="LaButti K."/>
            <person name="Riley R."/>
            <person name="Lipzen A."/>
            <person name="Clum A."/>
            <person name="Drula E."/>
            <person name="Henrissat B."/>
            <person name="Kohler A."/>
            <person name="Grigoriev I.V."/>
            <person name="Martin F.M."/>
            <person name="Hacquard S."/>
        </authorList>
    </citation>
    <scope>NUCLEOTIDE SEQUENCE</scope>
    <source>
        <strain evidence="3">MPI-CAGE-AT-0016</strain>
    </source>
</reference>
<evidence type="ECO:0000256" key="2">
    <source>
        <dbReference type="SAM" id="SignalP"/>
    </source>
</evidence>
<keyword evidence="4" id="KW-1185">Reference proteome</keyword>
<dbReference type="EMBL" id="JAGPXD010000002">
    <property type="protein sequence ID" value="KAH7368845.1"/>
    <property type="molecule type" value="Genomic_DNA"/>
</dbReference>
<dbReference type="OrthoDB" id="2129641at2759"/>
<feature type="compositionally biased region" description="Basic and acidic residues" evidence="1">
    <location>
        <begin position="531"/>
        <end position="540"/>
    </location>
</feature>
<dbReference type="AlphaFoldDB" id="A0A8K0TP75"/>
<protein>
    <submittedName>
        <fullName evidence="3">Uncharacterized protein</fullName>
    </submittedName>
</protein>
<name>A0A8K0TP75_9PEZI</name>
<accession>A0A8K0TP75</accession>
<feature type="signal peptide" evidence="2">
    <location>
        <begin position="1"/>
        <end position="20"/>
    </location>
</feature>
<dbReference type="Proteomes" id="UP000813385">
    <property type="component" value="Unassembled WGS sequence"/>
</dbReference>